<dbReference type="InterPro" id="IPR014729">
    <property type="entry name" value="Rossmann-like_a/b/a_fold"/>
</dbReference>
<dbReference type="Gene3D" id="3.40.50.620">
    <property type="entry name" value="HUPs"/>
    <property type="match status" value="1"/>
</dbReference>
<evidence type="ECO:0000259" key="3">
    <source>
        <dbReference type="Pfam" id="PF01467"/>
    </source>
</evidence>
<evidence type="ECO:0000313" key="5">
    <source>
        <dbReference type="Proteomes" id="UP000235739"/>
    </source>
</evidence>
<dbReference type="AlphaFoldDB" id="A0A2N7S7A6"/>
<dbReference type="Pfam" id="PF01467">
    <property type="entry name" value="CTP_transf_like"/>
    <property type="match status" value="1"/>
</dbReference>
<proteinExistence type="predicted"/>
<protein>
    <submittedName>
        <fullName evidence="4">Cytidyltransferase</fullName>
    </submittedName>
</protein>
<sequence>MINAVPGSSGGGLAAFSANGLEDWQARSYDPPAAEKLHAGGGKPQALRVGYAAGAYDLFHIGHLNILRQAKQRCDYLIAGVVSDEMLRENKGIEPFIPEDERLAIVQSIGFVDKAILEDWPDKLETWNALRFSVFFKGDDWRDTAKGRDLEERFGEVGVSVEYLPYTLHTSSSKLRGALDNLERIARSQ</sequence>
<dbReference type="PANTHER" id="PTHR43793">
    <property type="entry name" value="FAD SYNTHASE"/>
    <property type="match status" value="1"/>
</dbReference>
<evidence type="ECO:0000256" key="2">
    <source>
        <dbReference type="ARBA" id="ARBA00022695"/>
    </source>
</evidence>
<dbReference type="SUPFAM" id="SSF52374">
    <property type="entry name" value="Nucleotidylyl transferase"/>
    <property type="match status" value="1"/>
</dbReference>
<gene>
    <name evidence="4" type="ORF">CIK84_06435</name>
</gene>
<accession>A0A2N7S7A6</accession>
<comment type="caution">
    <text evidence="4">The sequence shown here is derived from an EMBL/GenBank/DDBJ whole genome shotgun (WGS) entry which is preliminary data.</text>
</comment>
<dbReference type="Proteomes" id="UP000235739">
    <property type="component" value="Unassembled WGS sequence"/>
</dbReference>
<organism evidence="4 5">
    <name type="scientific">Glutamicibacter arilaitensis</name>
    <dbReference type="NCBI Taxonomy" id="256701"/>
    <lineage>
        <taxon>Bacteria</taxon>
        <taxon>Bacillati</taxon>
        <taxon>Actinomycetota</taxon>
        <taxon>Actinomycetes</taxon>
        <taxon>Micrococcales</taxon>
        <taxon>Micrococcaceae</taxon>
        <taxon>Glutamicibacter</taxon>
    </lineage>
</organism>
<evidence type="ECO:0000313" key="4">
    <source>
        <dbReference type="EMBL" id="PMQ22021.1"/>
    </source>
</evidence>
<dbReference type="PANTHER" id="PTHR43793:SF1">
    <property type="entry name" value="FAD SYNTHASE"/>
    <property type="match status" value="1"/>
</dbReference>
<name>A0A2N7S7A6_9MICC</name>
<feature type="domain" description="Cytidyltransferase-like" evidence="3">
    <location>
        <begin position="52"/>
        <end position="176"/>
    </location>
</feature>
<reference evidence="4 5" key="1">
    <citation type="journal article" date="2017" name="Elife">
        <title>Extensive horizontal gene transfer in cheese-associated bacteria.</title>
        <authorList>
            <person name="Bonham K.S."/>
            <person name="Wolfe B.E."/>
            <person name="Dutton R.J."/>
        </authorList>
    </citation>
    <scope>NUCLEOTIDE SEQUENCE [LARGE SCALE GENOMIC DNA]</scope>
    <source>
        <strain evidence="4 5">JB182</strain>
    </source>
</reference>
<dbReference type="GO" id="GO:0016779">
    <property type="term" value="F:nucleotidyltransferase activity"/>
    <property type="evidence" value="ECO:0007669"/>
    <property type="project" value="UniProtKB-KW"/>
</dbReference>
<keyword evidence="2" id="KW-0548">Nucleotidyltransferase</keyword>
<dbReference type="EMBL" id="PNQX01000001">
    <property type="protein sequence ID" value="PMQ22021.1"/>
    <property type="molecule type" value="Genomic_DNA"/>
</dbReference>
<dbReference type="InterPro" id="IPR050385">
    <property type="entry name" value="Archaeal_FAD_synthase"/>
</dbReference>
<dbReference type="NCBIfam" id="TIGR00125">
    <property type="entry name" value="cyt_tran_rel"/>
    <property type="match status" value="1"/>
</dbReference>
<keyword evidence="1 4" id="KW-0808">Transferase</keyword>
<dbReference type="InterPro" id="IPR004821">
    <property type="entry name" value="Cyt_trans-like"/>
</dbReference>
<evidence type="ECO:0000256" key="1">
    <source>
        <dbReference type="ARBA" id="ARBA00022679"/>
    </source>
</evidence>